<sequence length="272" mass="28880" precursor="true">MIEVQHLRKRCLGVLAATLATCSLVASSLYAGTIPSGAMTLPIGQSVKLNLLTQGEIPGIVVGDKLFQEFIYSWTNDMPLPENVNVVAIQTQGNYGIRFQGSFGDLPDIGAQVASDAHLEFSVHVVDFPNGAATGENGNTPGLYRISDAHLASAIFLDKNAPGSFGSIDESFLGNSPPISQTLSVYNSTLGGGGSRFEDGVDFNNTYEWLRVQKDIFARAAETAIEPVRMTIIDQTFSQVQVEVPEPSSVGLLMLGSIALTGLGRRSLISAG</sequence>
<dbReference type="RefSeq" id="WP_197530666.1">
    <property type="nucleotide sequence ID" value="NZ_SJPS01000004.1"/>
</dbReference>
<feature type="signal peptide" evidence="1">
    <location>
        <begin position="1"/>
        <end position="31"/>
    </location>
</feature>
<feature type="chain" id="PRO_5023069711" evidence="1">
    <location>
        <begin position="32"/>
        <end position="272"/>
    </location>
</feature>
<evidence type="ECO:0000313" key="3">
    <source>
        <dbReference type="Proteomes" id="UP000318437"/>
    </source>
</evidence>
<reference evidence="2 3" key="1">
    <citation type="submission" date="2019-02" db="EMBL/GenBank/DDBJ databases">
        <title>Deep-cultivation of Planctomycetes and their phenomic and genomic characterization uncovers novel biology.</title>
        <authorList>
            <person name="Wiegand S."/>
            <person name="Jogler M."/>
            <person name="Boedeker C."/>
            <person name="Pinto D."/>
            <person name="Vollmers J."/>
            <person name="Rivas-Marin E."/>
            <person name="Kohn T."/>
            <person name="Peeters S.H."/>
            <person name="Heuer A."/>
            <person name="Rast P."/>
            <person name="Oberbeckmann S."/>
            <person name="Bunk B."/>
            <person name="Jeske O."/>
            <person name="Meyerdierks A."/>
            <person name="Storesund J.E."/>
            <person name="Kallscheuer N."/>
            <person name="Luecker S."/>
            <person name="Lage O.M."/>
            <person name="Pohl T."/>
            <person name="Merkel B.J."/>
            <person name="Hornburger P."/>
            <person name="Mueller R.-W."/>
            <person name="Bruemmer F."/>
            <person name="Labrenz M."/>
            <person name="Spormann A.M."/>
            <person name="Op Den Camp H."/>
            <person name="Overmann J."/>
            <person name="Amann R."/>
            <person name="Jetten M.S.M."/>
            <person name="Mascher T."/>
            <person name="Medema M.H."/>
            <person name="Devos D.P."/>
            <person name="Kaster A.-K."/>
            <person name="Ovreas L."/>
            <person name="Rohde M."/>
            <person name="Galperin M.Y."/>
            <person name="Jogler C."/>
        </authorList>
    </citation>
    <scope>NUCLEOTIDE SEQUENCE [LARGE SCALE GENOMIC DNA]</scope>
    <source>
        <strain evidence="2 3">Pla144</strain>
    </source>
</reference>
<dbReference type="EMBL" id="SJPS01000004">
    <property type="protein sequence ID" value="TWU25545.1"/>
    <property type="molecule type" value="Genomic_DNA"/>
</dbReference>
<organism evidence="2 3">
    <name type="scientific">Bythopirellula polymerisocia</name>
    <dbReference type="NCBI Taxonomy" id="2528003"/>
    <lineage>
        <taxon>Bacteria</taxon>
        <taxon>Pseudomonadati</taxon>
        <taxon>Planctomycetota</taxon>
        <taxon>Planctomycetia</taxon>
        <taxon>Pirellulales</taxon>
        <taxon>Lacipirellulaceae</taxon>
        <taxon>Bythopirellula</taxon>
    </lineage>
</organism>
<keyword evidence="1" id="KW-0732">Signal</keyword>
<dbReference type="AlphaFoldDB" id="A0A5C6CN76"/>
<dbReference type="Proteomes" id="UP000318437">
    <property type="component" value="Unassembled WGS sequence"/>
</dbReference>
<comment type="caution">
    <text evidence="2">The sequence shown here is derived from an EMBL/GenBank/DDBJ whole genome shotgun (WGS) entry which is preliminary data.</text>
</comment>
<accession>A0A5C6CN76</accession>
<gene>
    <name evidence="2" type="ORF">Pla144_27520</name>
</gene>
<keyword evidence="3" id="KW-1185">Reference proteome</keyword>
<dbReference type="NCBIfam" id="TIGR02595">
    <property type="entry name" value="PEP_CTERM"/>
    <property type="match status" value="1"/>
</dbReference>
<evidence type="ECO:0000256" key="1">
    <source>
        <dbReference type="SAM" id="SignalP"/>
    </source>
</evidence>
<proteinExistence type="predicted"/>
<protein>
    <submittedName>
        <fullName evidence="2">Uncharacterized protein</fullName>
    </submittedName>
</protein>
<evidence type="ECO:0000313" key="2">
    <source>
        <dbReference type="EMBL" id="TWU25545.1"/>
    </source>
</evidence>
<name>A0A5C6CN76_9BACT</name>
<dbReference type="InterPro" id="IPR013424">
    <property type="entry name" value="Ice-binding_C"/>
</dbReference>